<dbReference type="EMBL" id="CP144752">
    <property type="protein sequence ID" value="WVZ91503.1"/>
    <property type="molecule type" value="Genomic_DNA"/>
</dbReference>
<feature type="compositionally biased region" description="Basic and acidic residues" evidence="1">
    <location>
        <begin position="46"/>
        <end position="62"/>
    </location>
</feature>
<dbReference type="Proteomes" id="UP001341281">
    <property type="component" value="Chromosome 08"/>
</dbReference>
<dbReference type="AlphaFoldDB" id="A0AAQ3UFD3"/>
<evidence type="ECO:0000313" key="2">
    <source>
        <dbReference type="EMBL" id="WVZ91503.1"/>
    </source>
</evidence>
<name>A0AAQ3UFD3_PASNO</name>
<gene>
    <name evidence="2" type="ORF">U9M48_037666</name>
</gene>
<organism evidence="2 3">
    <name type="scientific">Paspalum notatum var. saurae</name>
    <dbReference type="NCBI Taxonomy" id="547442"/>
    <lineage>
        <taxon>Eukaryota</taxon>
        <taxon>Viridiplantae</taxon>
        <taxon>Streptophyta</taxon>
        <taxon>Embryophyta</taxon>
        <taxon>Tracheophyta</taxon>
        <taxon>Spermatophyta</taxon>
        <taxon>Magnoliopsida</taxon>
        <taxon>Liliopsida</taxon>
        <taxon>Poales</taxon>
        <taxon>Poaceae</taxon>
        <taxon>PACMAD clade</taxon>
        <taxon>Panicoideae</taxon>
        <taxon>Andropogonodae</taxon>
        <taxon>Paspaleae</taxon>
        <taxon>Paspalinae</taxon>
        <taxon>Paspalum</taxon>
    </lineage>
</organism>
<proteinExistence type="predicted"/>
<evidence type="ECO:0000256" key="1">
    <source>
        <dbReference type="SAM" id="MobiDB-lite"/>
    </source>
</evidence>
<reference evidence="2 3" key="1">
    <citation type="submission" date="2024-02" db="EMBL/GenBank/DDBJ databases">
        <title>High-quality chromosome-scale genome assembly of Pensacola bahiagrass (Paspalum notatum Flugge var. saurae).</title>
        <authorList>
            <person name="Vega J.M."/>
            <person name="Podio M."/>
            <person name="Orjuela J."/>
            <person name="Siena L.A."/>
            <person name="Pessino S.C."/>
            <person name="Combes M.C."/>
            <person name="Mariac C."/>
            <person name="Albertini E."/>
            <person name="Pupilli F."/>
            <person name="Ortiz J.P.A."/>
            <person name="Leblanc O."/>
        </authorList>
    </citation>
    <scope>NUCLEOTIDE SEQUENCE [LARGE SCALE GENOMIC DNA]</scope>
    <source>
        <strain evidence="2">R1</strain>
        <tissue evidence="2">Leaf</tissue>
    </source>
</reference>
<sequence length="62" mass="7207">MVTPLLLDVMGNNRIIHPTLYLLSLLVRNKIRCTPWHGKNTHRRQDRSGGLHGELKHERSVQ</sequence>
<evidence type="ECO:0000313" key="3">
    <source>
        <dbReference type="Proteomes" id="UP001341281"/>
    </source>
</evidence>
<feature type="region of interest" description="Disordered" evidence="1">
    <location>
        <begin position="36"/>
        <end position="62"/>
    </location>
</feature>
<accession>A0AAQ3UFD3</accession>
<protein>
    <submittedName>
        <fullName evidence="2">Uncharacterized protein</fullName>
    </submittedName>
</protein>
<keyword evidence="3" id="KW-1185">Reference proteome</keyword>